<dbReference type="RefSeq" id="WP_109102735.1">
    <property type="nucleotide sequence ID" value="NZ_QDKQ01000069.1"/>
</dbReference>
<gene>
    <name evidence="1" type="ORF">DDF67_20810</name>
</gene>
<keyword evidence="2" id="KW-1185">Reference proteome</keyword>
<protein>
    <submittedName>
        <fullName evidence="1">Uncharacterized protein</fullName>
    </submittedName>
</protein>
<name>A0A2T9JI74_9CAUL</name>
<sequence>MQAHHQAFDTPLEVEAIDGEVAITGPDGLCASLTQEAAIASAKRLLEAAGQASEGETYQKPLG</sequence>
<dbReference type="AlphaFoldDB" id="A0A2T9JI74"/>
<reference evidence="1 2" key="1">
    <citation type="submission" date="2018-04" db="EMBL/GenBank/DDBJ databases">
        <title>The genome sequence of Caulobacter sp. 744.</title>
        <authorList>
            <person name="Gao J."/>
            <person name="Sun J."/>
        </authorList>
    </citation>
    <scope>NUCLEOTIDE SEQUENCE [LARGE SCALE GENOMIC DNA]</scope>
    <source>
        <strain evidence="1 2">774</strain>
    </source>
</reference>
<accession>A0A2T9JI74</accession>
<dbReference type="OrthoDB" id="7579791at2"/>
<evidence type="ECO:0000313" key="2">
    <source>
        <dbReference type="Proteomes" id="UP000245073"/>
    </source>
</evidence>
<proteinExistence type="predicted"/>
<dbReference type="Proteomes" id="UP000245073">
    <property type="component" value="Unassembled WGS sequence"/>
</dbReference>
<evidence type="ECO:0000313" key="1">
    <source>
        <dbReference type="EMBL" id="PVM83384.1"/>
    </source>
</evidence>
<dbReference type="EMBL" id="QDKQ01000069">
    <property type="protein sequence ID" value="PVM83384.1"/>
    <property type="molecule type" value="Genomic_DNA"/>
</dbReference>
<comment type="caution">
    <text evidence="1">The sequence shown here is derived from an EMBL/GenBank/DDBJ whole genome shotgun (WGS) entry which is preliminary data.</text>
</comment>
<organism evidence="1 2">
    <name type="scientific">Caulobacter endophyticus</name>
    <dbReference type="NCBI Taxonomy" id="2172652"/>
    <lineage>
        <taxon>Bacteria</taxon>
        <taxon>Pseudomonadati</taxon>
        <taxon>Pseudomonadota</taxon>
        <taxon>Alphaproteobacteria</taxon>
        <taxon>Caulobacterales</taxon>
        <taxon>Caulobacteraceae</taxon>
        <taxon>Caulobacter</taxon>
    </lineage>
</organism>